<sequence length="79" mass="9138">MTKYAYISCLGNVYTSDDPNCDREPCEMCGDYDRCIGTVNTPIDLAKVMLEEGFTEEYILEKTGCKMEYKKVKDVEWED</sequence>
<accession>A0A8S5Q966</accession>
<proteinExistence type="predicted"/>
<protein>
    <submittedName>
        <fullName evidence="1">Uncharacterized protein</fullName>
    </submittedName>
</protein>
<reference evidence="1" key="1">
    <citation type="journal article" date="2021" name="Proc. Natl. Acad. Sci. U.S.A.">
        <title>A Catalog of Tens of Thousands of Viruses from Human Metagenomes Reveals Hidden Associations with Chronic Diseases.</title>
        <authorList>
            <person name="Tisza M.J."/>
            <person name="Buck C.B."/>
        </authorList>
    </citation>
    <scope>NUCLEOTIDE SEQUENCE</scope>
    <source>
        <strain evidence="1">CtfR912</strain>
    </source>
</reference>
<dbReference type="EMBL" id="BK015614">
    <property type="protein sequence ID" value="DAE15934.1"/>
    <property type="molecule type" value="Genomic_DNA"/>
</dbReference>
<evidence type="ECO:0000313" key="1">
    <source>
        <dbReference type="EMBL" id="DAE15934.1"/>
    </source>
</evidence>
<name>A0A8S5Q966_9CAUD</name>
<organism evidence="1">
    <name type="scientific">Siphoviridae sp. ctfR912</name>
    <dbReference type="NCBI Taxonomy" id="2825596"/>
    <lineage>
        <taxon>Viruses</taxon>
        <taxon>Duplodnaviria</taxon>
        <taxon>Heunggongvirae</taxon>
        <taxon>Uroviricota</taxon>
        <taxon>Caudoviricetes</taxon>
    </lineage>
</organism>